<evidence type="ECO:0000313" key="2">
    <source>
        <dbReference type="EMBL" id="CEP63449.1"/>
    </source>
</evidence>
<gene>
    <name evidence="2" type="ORF">LALA0_S08e02718g</name>
</gene>
<reference evidence="2 3" key="1">
    <citation type="submission" date="2014-12" db="EMBL/GenBank/DDBJ databases">
        <authorList>
            <person name="Neuveglise Cecile"/>
        </authorList>
    </citation>
    <scope>NUCLEOTIDE SEQUENCE [LARGE SCALE GENOMIC DNA]</scope>
    <source>
        <strain evidence="2 3">CBS 12615</strain>
    </source>
</reference>
<sequence>MARKIEWTQVGVSSGPTFLSPGWISGKDSELLFTSGCVGNDASGQYPEDVETQTRNALENLKRVLAAGSTDFDHVLKVLLFVSDGSTAATVNKVYQEYFPGSPSRSCIVVSFPDTRIKVELECIAEVPGK</sequence>
<evidence type="ECO:0000313" key="3">
    <source>
        <dbReference type="Proteomes" id="UP000054304"/>
    </source>
</evidence>
<comment type="similarity">
    <text evidence="1">Belongs to the RutC family.</text>
</comment>
<evidence type="ECO:0000256" key="1">
    <source>
        <dbReference type="ARBA" id="ARBA00010552"/>
    </source>
</evidence>
<dbReference type="Pfam" id="PF01042">
    <property type="entry name" value="Ribonuc_L-PSP"/>
    <property type="match status" value="1"/>
</dbReference>
<dbReference type="EMBL" id="LN736367">
    <property type="protein sequence ID" value="CEP63449.1"/>
    <property type="molecule type" value="Genomic_DNA"/>
</dbReference>
<organism evidence="2 3">
    <name type="scientific">Lachancea lanzarotensis</name>
    <dbReference type="NCBI Taxonomy" id="1245769"/>
    <lineage>
        <taxon>Eukaryota</taxon>
        <taxon>Fungi</taxon>
        <taxon>Dikarya</taxon>
        <taxon>Ascomycota</taxon>
        <taxon>Saccharomycotina</taxon>
        <taxon>Saccharomycetes</taxon>
        <taxon>Saccharomycetales</taxon>
        <taxon>Saccharomycetaceae</taxon>
        <taxon>Lachancea</taxon>
    </lineage>
</organism>
<dbReference type="GO" id="GO:0019239">
    <property type="term" value="F:deaminase activity"/>
    <property type="evidence" value="ECO:0007669"/>
    <property type="project" value="TreeGrafter"/>
</dbReference>
<proteinExistence type="inferred from homology"/>
<dbReference type="GeneID" id="34686955"/>
<dbReference type="CDD" id="cd00448">
    <property type="entry name" value="YjgF_YER057c_UK114_family"/>
    <property type="match status" value="1"/>
</dbReference>
<protein>
    <submittedName>
        <fullName evidence="2">LALA0S08e02718g1_1</fullName>
    </submittedName>
</protein>
<dbReference type="AlphaFoldDB" id="A0A0C7N038"/>
<keyword evidence="3" id="KW-1185">Reference proteome</keyword>
<dbReference type="Proteomes" id="UP000054304">
    <property type="component" value="Unassembled WGS sequence"/>
</dbReference>
<dbReference type="PANTHER" id="PTHR11803:SF58">
    <property type="entry name" value="PROTEIN HMF1-RELATED"/>
    <property type="match status" value="1"/>
</dbReference>
<dbReference type="RefSeq" id="XP_022629666.1">
    <property type="nucleotide sequence ID" value="XM_022771047.1"/>
</dbReference>
<dbReference type="OrthoDB" id="309640at2759"/>
<dbReference type="Gene3D" id="3.30.1330.40">
    <property type="entry name" value="RutC-like"/>
    <property type="match status" value="1"/>
</dbReference>
<dbReference type="GO" id="GO:0005829">
    <property type="term" value="C:cytosol"/>
    <property type="evidence" value="ECO:0007669"/>
    <property type="project" value="TreeGrafter"/>
</dbReference>
<dbReference type="InterPro" id="IPR006175">
    <property type="entry name" value="YjgF/YER057c/UK114"/>
</dbReference>
<dbReference type="PANTHER" id="PTHR11803">
    <property type="entry name" value="2-IMINOBUTANOATE/2-IMINOPROPANOATE DEAMINASE RIDA"/>
    <property type="match status" value="1"/>
</dbReference>
<name>A0A0C7N038_9SACH</name>
<accession>A0A0C7N038</accession>
<dbReference type="InterPro" id="IPR035959">
    <property type="entry name" value="RutC-like_sf"/>
</dbReference>
<dbReference type="SUPFAM" id="SSF55298">
    <property type="entry name" value="YjgF-like"/>
    <property type="match status" value="1"/>
</dbReference>
<dbReference type="HOGENOM" id="CLU_100715_7_2_1"/>